<evidence type="ECO:0000313" key="2">
    <source>
        <dbReference type="EMBL" id="TEU47540.1"/>
    </source>
</evidence>
<sequence length="141" mass="15596">MSRRNRIQLHATGMPQIDVASYPEFTTMADFVRRVLPEIDKLAARGYELSEICAIFAEKSGVKLSVPTFKSTVSRLRRETKYQAPQRGIERATRPVPVATGAVATAPVATGVGEAYRSHVRTEGTQSLTQQSRGFVDRDDL</sequence>
<reference evidence="2 3" key="1">
    <citation type="submission" date="2019-03" db="EMBL/GenBank/DDBJ databases">
        <title>Burkholderia cepacia outbreak.</title>
        <authorList>
            <person name="Farzana R."/>
            <person name="Walsh T.R."/>
        </authorList>
    </citation>
    <scope>NUCLEOTIDE SEQUENCE [LARGE SCALE GENOMIC DNA]</scope>
    <source>
        <strain evidence="3">d13</strain>
    </source>
</reference>
<dbReference type="RefSeq" id="WP_134256264.1">
    <property type="nucleotide sequence ID" value="NZ_SNSG01000013.1"/>
</dbReference>
<protein>
    <submittedName>
        <fullName evidence="2">Uncharacterized protein</fullName>
    </submittedName>
</protein>
<dbReference type="EMBL" id="SNSQ01000016">
    <property type="protein sequence ID" value="TEU47540.1"/>
    <property type="molecule type" value="Genomic_DNA"/>
</dbReference>
<organism evidence="2 3">
    <name type="scientific">Burkholderia cepacia</name>
    <name type="common">Pseudomonas cepacia</name>
    <dbReference type="NCBI Taxonomy" id="292"/>
    <lineage>
        <taxon>Bacteria</taxon>
        <taxon>Pseudomonadati</taxon>
        <taxon>Pseudomonadota</taxon>
        <taxon>Betaproteobacteria</taxon>
        <taxon>Burkholderiales</taxon>
        <taxon>Burkholderiaceae</taxon>
        <taxon>Burkholderia</taxon>
        <taxon>Burkholderia cepacia complex</taxon>
    </lineage>
</organism>
<dbReference type="Proteomes" id="UP000298234">
    <property type="component" value="Unassembled WGS sequence"/>
</dbReference>
<evidence type="ECO:0000313" key="3">
    <source>
        <dbReference type="Proteomes" id="UP000298234"/>
    </source>
</evidence>
<evidence type="ECO:0000256" key="1">
    <source>
        <dbReference type="SAM" id="MobiDB-lite"/>
    </source>
</evidence>
<name>A0AAX2RR52_BURCE</name>
<comment type="caution">
    <text evidence="2">The sequence shown here is derived from an EMBL/GenBank/DDBJ whole genome shotgun (WGS) entry which is preliminary data.</text>
</comment>
<gene>
    <name evidence="2" type="ORF">E3D37_16170</name>
</gene>
<proteinExistence type="predicted"/>
<dbReference type="AlphaFoldDB" id="A0AAX2RR52"/>
<feature type="region of interest" description="Disordered" evidence="1">
    <location>
        <begin position="120"/>
        <end position="141"/>
    </location>
</feature>
<feature type="compositionally biased region" description="Polar residues" evidence="1">
    <location>
        <begin position="123"/>
        <end position="133"/>
    </location>
</feature>
<accession>A0AAX2RR52</accession>